<dbReference type="EMBL" id="CH473965">
    <property type="protein sequence ID" value="EDL99284.1"/>
    <property type="molecule type" value="Genomic_DNA"/>
</dbReference>
<reference evidence="2 3" key="1">
    <citation type="submission" date="2005-09" db="EMBL/GenBank/DDBJ databases">
        <authorList>
            <person name="Mural R.J."/>
            <person name="Li P.W."/>
            <person name="Adams M.D."/>
            <person name="Amanatides P.G."/>
            <person name="Baden-Tillson H."/>
            <person name="Barnstead M."/>
            <person name="Chin S.H."/>
            <person name="Dew I."/>
            <person name="Evans C.A."/>
            <person name="Ferriera S."/>
            <person name="Flanigan M."/>
            <person name="Fosler C."/>
            <person name="Glodek A."/>
            <person name="Gu Z."/>
            <person name="Holt R.A."/>
            <person name="Jennings D."/>
            <person name="Kraft C.L."/>
            <person name="Lu F."/>
            <person name="Nguyen T."/>
            <person name="Nusskern D.R."/>
            <person name="Pfannkoch C.M."/>
            <person name="Sitter C."/>
            <person name="Sutton G.G."/>
            <person name="Venter J.C."/>
            <person name="Wang Z."/>
            <person name="Woodage T."/>
            <person name="Zheng X.H."/>
            <person name="Zhong F."/>
        </authorList>
    </citation>
    <scope>NUCLEOTIDE SEQUENCE [LARGE SCALE GENOMIC DNA]</scope>
    <source>
        <strain>BN</strain>
        <strain evidence="3">Sprague-Dawley</strain>
    </source>
</reference>
<name>A6INC6_RAT</name>
<feature type="region of interest" description="Disordered" evidence="1">
    <location>
        <begin position="21"/>
        <end position="65"/>
    </location>
</feature>
<dbReference type="AlphaFoldDB" id="A6INC6"/>
<evidence type="ECO:0000313" key="3">
    <source>
        <dbReference type="Proteomes" id="UP000234681"/>
    </source>
</evidence>
<protein>
    <submittedName>
        <fullName evidence="2">RCG22167</fullName>
    </submittedName>
</protein>
<sequence length="65" mass="6961">MYIVCVCMELCAPKCGSPWKPEAADRPGAGHTGSCEPRRFRSSGGSAYTRFSVPWRRGPGQGGLS</sequence>
<evidence type="ECO:0000256" key="1">
    <source>
        <dbReference type="SAM" id="MobiDB-lite"/>
    </source>
</evidence>
<dbReference type="Proteomes" id="UP000234681">
    <property type="component" value="Chromosome 9"/>
</dbReference>
<proteinExistence type="predicted"/>
<evidence type="ECO:0000313" key="2">
    <source>
        <dbReference type="EMBL" id="EDL99284.1"/>
    </source>
</evidence>
<gene>
    <name evidence="2" type="ORF">rCG_22167</name>
</gene>
<accession>A6INC6</accession>
<organism evidence="2 3">
    <name type="scientific">Rattus norvegicus</name>
    <name type="common">Rat</name>
    <dbReference type="NCBI Taxonomy" id="10116"/>
    <lineage>
        <taxon>Eukaryota</taxon>
        <taxon>Metazoa</taxon>
        <taxon>Chordata</taxon>
        <taxon>Craniata</taxon>
        <taxon>Vertebrata</taxon>
        <taxon>Euteleostomi</taxon>
        <taxon>Mammalia</taxon>
        <taxon>Eutheria</taxon>
        <taxon>Euarchontoglires</taxon>
        <taxon>Glires</taxon>
        <taxon>Rodentia</taxon>
        <taxon>Myomorpha</taxon>
        <taxon>Muroidea</taxon>
        <taxon>Muridae</taxon>
        <taxon>Murinae</taxon>
        <taxon>Rattus</taxon>
    </lineage>
</organism>